<dbReference type="EMBL" id="JQZV01000008">
    <property type="protein sequence ID" value="KGN92682.1"/>
    <property type="molecule type" value="Genomic_DNA"/>
</dbReference>
<proteinExistence type="inferred from homology"/>
<evidence type="ECO:0000256" key="2">
    <source>
        <dbReference type="ARBA" id="ARBA00022857"/>
    </source>
</evidence>
<name>A0ABR4XM77_9PORP</name>
<keyword evidence="3" id="KW-0560">Oxidoreductase</keyword>
<evidence type="ECO:0008006" key="6">
    <source>
        <dbReference type="Google" id="ProtNLM"/>
    </source>
</evidence>
<dbReference type="Proteomes" id="UP000030101">
    <property type="component" value="Unassembled WGS sequence"/>
</dbReference>
<dbReference type="PRINTS" id="PR00081">
    <property type="entry name" value="GDHRDH"/>
</dbReference>
<dbReference type="RefSeq" id="WP_036789956.1">
    <property type="nucleotide sequence ID" value="NZ_JQZV01000008.1"/>
</dbReference>
<gene>
    <name evidence="4" type="ORF">HQ43_04085</name>
</gene>
<comment type="caution">
    <text evidence="4">The sequence shown here is derived from an EMBL/GenBank/DDBJ whole genome shotgun (WGS) entry which is preliminary data.</text>
</comment>
<keyword evidence="5" id="KW-1185">Reference proteome</keyword>
<evidence type="ECO:0000256" key="3">
    <source>
        <dbReference type="ARBA" id="ARBA00023002"/>
    </source>
</evidence>
<dbReference type="InterPro" id="IPR036291">
    <property type="entry name" value="NAD(P)-bd_dom_sf"/>
</dbReference>
<organism evidence="4 5">
    <name type="scientific">Porphyromonas canoris</name>
    <dbReference type="NCBI Taxonomy" id="36875"/>
    <lineage>
        <taxon>Bacteria</taxon>
        <taxon>Pseudomonadati</taxon>
        <taxon>Bacteroidota</taxon>
        <taxon>Bacteroidia</taxon>
        <taxon>Bacteroidales</taxon>
        <taxon>Porphyromonadaceae</taxon>
        <taxon>Porphyromonas</taxon>
    </lineage>
</organism>
<dbReference type="InterPro" id="IPR002347">
    <property type="entry name" value="SDR_fam"/>
</dbReference>
<evidence type="ECO:0000313" key="5">
    <source>
        <dbReference type="Proteomes" id="UP000030101"/>
    </source>
</evidence>
<reference evidence="4 5" key="1">
    <citation type="submission" date="2014-08" db="EMBL/GenBank/DDBJ databases">
        <title>Porphyromonas canoris strain:OH2762 Genome sequencing.</title>
        <authorList>
            <person name="Wallis C."/>
            <person name="Deusch O."/>
            <person name="O'Flynn C."/>
            <person name="Davis I."/>
            <person name="Jospin G."/>
            <person name="Darling A.E."/>
            <person name="Coil D.A."/>
            <person name="Alexiev A."/>
            <person name="Horsfall A."/>
            <person name="Kirkwood N."/>
            <person name="Harris S."/>
            <person name="Eisen J.A."/>
        </authorList>
    </citation>
    <scope>NUCLEOTIDE SEQUENCE [LARGE SCALE GENOMIC DNA]</scope>
    <source>
        <strain evidence="5">COT-108 OH2762</strain>
    </source>
</reference>
<dbReference type="SUPFAM" id="SSF51735">
    <property type="entry name" value="NAD(P)-binding Rossmann-fold domains"/>
    <property type="match status" value="1"/>
</dbReference>
<dbReference type="CDD" id="cd05233">
    <property type="entry name" value="SDR_c"/>
    <property type="match status" value="1"/>
</dbReference>
<dbReference type="InterPro" id="IPR052178">
    <property type="entry name" value="Sec_Metab_Biosynth_SDR"/>
</dbReference>
<dbReference type="PANTHER" id="PTHR43618">
    <property type="entry name" value="7-ALPHA-HYDROXYSTEROID DEHYDROGENASE"/>
    <property type="match status" value="1"/>
</dbReference>
<keyword evidence="2" id="KW-0521">NADP</keyword>
<comment type="similarity">
    <text evidence="1">Belongs to the short-chain dehydrogenases/reductases (SDR) family.</text>
</comment>
<dbReference type="Gene3D" id="3.40.50.720">
    <property type="entry name" value="NAD(P)-binding Rossmann-like Domain"/>
    <property type="match status" value="1"/>
</dbReference>
<dbReference type="Pfam" id="PF13561">
    <property type="entry name" value="adh_short_C2"/>
    <property type="match status" value="1"/>
</dbReference>
<sequence>MKTILITGGTKGIGLAVARALLPSADRMILTYGTDKERAEAVKAELEAEHPHLKQLLVLPSDIEAPGSAKVLADKLKEMNVIPDAVVLNAGVTNRTSFWDIEEEDWMKVLQGNLLYNIMLIRHFGKLMPKGSCFVATGSLMGLHPHSVSIPYGVSKSSLHALVKNMVKELSPLGIRINGVIPGFIDTEWQKNKPLEVRRSIESKIALQRFATPDEIAKIYKMMVETDYLNGELIVVDGGYSYR</sequence>
<accession>A0ABR4XM77</accession>
<evidence type="ECO:0000313" key="4">
    <source>
        <dbReference type="EMBL" id="KGN92682.1"/>
    </source>
</evidence>
<dbReference type="PANTHER" id="PTHR43618:SF13">
    <property type="entry name" value="CHAIN DEHYDROGENASE, PUTATIVE (AFU_ORTHOLOGUE AFUA_1G17650)-RELATED"/>
    <property type="match status" value="1"/>
</dbReference>
<evidence type="ECO:0000256" key="1">
    <source>
        <dbReference type="ARBA" id="ARBA00006484"/>
    </source>
</evidence>
<protein>
    <recommendedName>
        <fullName evidence="6">3-oxoacyl-[acyl-carrier protein] reductase</fullName>
    </recommendedName>
</protein>